<organism evidence="2 3">
    <name type="scientific">Aquibacillus halophilus</name>
    <dbReference type="NCBI Taxonomy" id="930132"/>
    <lineage>
        <taxon>Bacteria</taxon>
        <taxon>Bacillati</taxon>
        <taxon>Bacillota</taxon>
        <taxon>Bacilli</taxon>
        <taxon>Bacillales</taxon>
        <taxon>Bacillaceae</taxon>
        <taxon>Aquibacillus</taxon>
    </lineage>
</organism>
<evidence type="ECO:0000313" key="2">
    <source>
        <dbReference type="EMBL" id="MRH44166.1"/>
    </source>
</evidence>
<feature type="region of interest" description="Disordered" evidence="1">
    <location>
        <begin position="1"/>
        <end position="20"/>
    </location>
</feature>
<dbReference type="EMBL" id="WJNG01000014">
    <property type="protein sequence ID" value="MRH44166.1"/>
    <property type="molecule type" value="Genomic_DNA"/>
</dbReference>
<feature type="compositionally biased region" description="Basic residues" evidence="1">
    <location>
        <begin position="1"/>
        <end position="10"/>
    </location>
</feature>
<accession>A0A6A8DI30</accession>
<sequence length="156" mass="18513">MWGKNKKSKQQPKPPPEYETRDIPLFELQKAIHKYSDQLPSEVPLSIIINEDLTLDYKLLAPILKGIPQQTYYMTRETYELFEEKDYQLALDIDMIQKAVDNYMQQTKELPIINGDPYKKVSMHKLEKLNLLDHRPDQTFFITNEEYLVTHKSPKK</sequence>
<comment type="caution">
    <text evidence="2">The sequence shown here is derived from an EMBL/GenBank/DDBJ whole genome shotgun (WGS) entry which is preliminary data.</text>
</comment>
<proteinExistence type="predicted"/>
<evidence type="ECO:0000256" key="1">
    <source>
        <dbReference type="SAM" id="MobiDB-lite"/>
    </source>
</evidence>
<evidence type="ECO:0000313" key="3">
    <source>
        <dbReference type="Proteomes" id="UP000799092"/>
    </source>
</evidence>
<dbReference type="AlphaFoldDB" id="A0A6A8DI30"/>
<name>A0A6A8DI30_9BACI</name>
<dbReference type="Proteomes" id="UP000799092">
    <property type="component" value="Unassembled WGS sequence"/>
</dbReference>
<reference evidence="2" key="1">
    <citation type="submission" date="2019-11" db="EMBL/GenBank/DDBJ databases">
        <authorList>
            <person name="Li J."/>
        </authorList>
    </citation>
    <scope>NUCLEOTIDE SEQUENCE</scope>
    <source>
        <strain evidence="2">B6B</strain>
    </source>
</reference>
<gene>
    <name evidence="2" type="ORF">GH741_16105</name>
</gene>
<dbReference type="OrthoDB" id="2352834at2"/>
<dbReference type="InterPro" id="IPR025071">
    <property type="entry name" value="DUF3939"/>
</dbReference>
<dbReference type="RefSeq" id="WP_153737778.1">
    <property type="nucleotide sequence ID" value="NZ_WJNG01000014.1"/>
</dbReference>
<keyword evidence="3" id="KW-1185">Reference proteome</keyword>
<protein>
    <submittedName>
        <fullName evidence="2">DUF3939 domain-containing protein</fullName>
    </submittedName>
</protein>
<dbReference type="Pfam" id="PF13075">
    <property type="entry name" value="DUF3939"/>
    <property type="match status" value="1"/>
</dbReference>